<accession>A0A4Y6V457</accession>
<dbReference type="RefSeq" id="WP_141492692.1">
    <property type="nucleotide sequence ID" value="NZ_CP032485.1"/>
</dbReference>
<proteinExistence type="predicted"/>
<dbReference type="PANTHER" id="PTHR47328:SF1">
    <property type="entry name" value="RUTC FAMILY PROTEIN YOAB"/>
    <property type="match status" value="1"/>
</dbReference>
<dbReference type="PANTHER" id="PTHR47328">
    <property type="match status" value="1"/>
</dbReference>
<dbReference type="Proteomes" id="UP000317214">
    <property type="component" value="Chromosome"/>
</dbReference>
<evidence type="ECO:0000313" key="2">
    <source>
        <dbReference type="Proteomes" id="UP000317214"/>
    </source>
</evidence>
<dbReference type="EMBL" id="CP032485">
    <property type="protein sequence ID" value="QDH24849.1"/>
    <property type="molecule type" value="Genomic_DNA"/>
</dbReference>
<evidence type="ECO:0000313" key="1">
    <source>
        <dbReference type="EMBL" id="QDH24849.1"/>
    </source>
</evidence>
<dbReference type="SUPFAM" id="SSF55298">
    <property type="entry name" value="YjgF-like"/>
    <property type="match status" value="1"/>
</dbReference>
<name>A0A4Y6V457_9PROT</name>
<dbReference type="CDD" id="cd06150">
    <property type="entry name" value="YjgF_YER057c_UK114_like_2"/>
    <property type="match status" value="1"/>
</dbReference>
<dbReference type="Pfam" id="PF01042">
    <property type="entry name" value="Ribonuc_L-PSP"/>
    <property type="match status" value="1"/>
</dbReference>
<sequence length="121" mass="13264">MTQNQDISRHLEEERLTGVVVHNGVAYLAGQVADDATLDTEGQTADILRQVDALLAELGTDKTRLLSVQIFLTDINEISAMNRAWDAWLDTAHKPARATVEAKLADPDWRVELTAIAALKG</sequence>
<dbReference type="AlphaFoldDB" id="A0A4Y6V457"/>
<dbReference type="InterPro" id="IPR035959">
    <property type="entry name" value="RutC-like_sf"/>
</dbReference>
<dbReference type="OrthoDB" id="9803101at2"/>
<dbReference type="InterPro" id="IPR035709">
    <property type="entry name" value="YoaB-like"/>
</dbReference>
<dbReference type="InterPro" id="IPR006175">
    <property type="entry name" value="YjgF/YER057c/UK114"/>
</dbReference>
<gene>
    <name evidence="1" type="ORF">D5366_06040</name>
</gene>
<dbReference type="KEGG" id="ntn:D5366_06040"/>
<reference evidence="1 2" key="1">
    <citation type="submission" date="2018-09" db="EMBL/GenBank/DDBJ databases">
        <title>The complete genome sequence of Neokomagataea tanensis NBRC 106556(T).</title>
        <authorList>
            <person name="Chua K.-O."/>
            <person name="See-Too W.-S."/>
            <person name="Hong K.-W."/>
            <person name="Yin W.-F."/>
            <person name="Chan K.-G."/>
        </authorList>
    </citation>
    <scope>NUCLEOTIDE SEQUENCE [LARGE SCALE GENOMIC DNA]</scope>
    <source>
        <strain evidence="2">AH13 \ NBRC 106556</strain>
    </source>
</reference>
<organism evidence="1 2">
    <name type="scientific">Neokomagataea tanensis</name>
    <dbReference type="NCBI Taxonomy" id="661191"/>
    <lineage>
        <taxon>Bacteria</taxon>
        <taxon>Pseudomonadati</taxon>
        <taxon>Pseudomonadota</taxon>
        <taxon>Alphaproteobacteria</taxon>
        <taxon>Acetobacterales</taxon>
        <taxon>Acetobacteraceae</taxon>
        <taxon>Neokomagataea</taxon>
    </lineage>
</organism>
<protein>
    <submittedName>
        <fullName evidence="1">RidA family protein</fullName>
    </submittedName>
</protein>
<dbReference type="Gene3D" id="3.30.1330.40">
    <property type="entry name" value="RutC-like"/>
    <property type="match status" value="1"/>
</dbReference>
<keyword evidence="2" id="KW-1185">Reference proteome</keyword>